<keyword evidence="2" id="KW-1185">Reference proteome</keyword>
<dbReference type="EMBL" id="CP053069">
    <property type="protein sequence ID" value="QJR12440.1"/>
    <property type="molecule type" value="Genomic_DNA"/>
</dbReference>
<organism evidence="1 2">
    <name type="scientific">Usitatibacter rugosus</name>
    <dbReference type="NCBI Taxonomy" id="2732067"/>
    <lineage>
        <taxon>Bacteria</taxon>
        <taxon>Pseudomonadati</taxon>
        <taxon>Pseudomonadota</taxon>
        <taxon>Betaproteobacteria</taxon>
        <taxon>Nitrosomonadales</taxon>
        <taxon>Usitatibacteraceae</taxon>
        <taxon>Usitatibacter</taxon>
    </lineage>
</organism>
<dbReference type="AlphaFoldDB" id="A0A6M4GYU6"/>
<evidence type="ECO:0000313" key="1">
    <source>
        <dbReference type="EMBL" id="QJR12440.1"/>
    </source>
</evidence>
<sequence>MDTPLTLDTATRAAANAAGRVVVCGSHGGLYPAWLLARARVRAALLNDAGIGKDGAGLGGLLWLEKLGIAACAVDHASARIGDAADMLANGRLSHANTVAAALGCKAGMPCTEATQHLHRAHAYAGEVPTLGEGRAKIPASGHRDVWALDSIALVQPDDRRAIVMTGSHGGLFGGRNDDVVKVDLFAAFFNDAGGGKDDAGMSRLPVLDERGIAGATVSANTARIGDGRSTYETGVLSRVNGIANRLGLEEGMAAREAVARLLGLA</sequence>
<accession>A0A6M4GYU6</accession>
<gene>
    <name evidence="1" type="ORF">DSM104443_03526</name>
</gene>
<name>A0A6M4GYU6_9PROT</name>
<dbReference type="Proteomes" id="UP000501534">
    <property type="component" value="Chromosome"/>
</dbReference>
<protein>
    <submittedName>
        <fullName evidence="1">Uncharacterized protein</fullName>
    </submittedName>
</protein>
<dbReference type="RefSeq" id="WP_171094647.1">
    <property type="nucleotide sequence ID" value="NZ_CP053069.1"/>
</dbReference>
<proteinExistence type="predicted"/>
<dbReference type="KEGG" id="uru:DSM104443_03526"/>
<reference evidence="1 2" key="1">
    <citation type="submission" date="2020-04" db="EMBL/GenBank/DDBJ databases">
        <title>Usitatibacter rugosus gen. nov., sp. nov. and Usitatibacter palustris sp. nov., novel members of Usitatibacteraceae fam. nov. within the order Nitrosomonadales isolated from soil.</title>
        <authorList>
            <person name="Huber K.J."/>
            <person name="Neumann-Schaal M."/>
            <person name="Geppert A."/>
            <person name="Luckner M."/>
            <person name="Wanner G."/>
            <person name="Overmann J."/>
        </authorList>
    </citation>
    <scope>NUCLEOTIDE SEQUENCE [LARGE SCALE GENOMIC DNA]</scope>
    <source>
        <strain evidence="1 2">0125_3</strain>
    </source>
</reference>
<evidence type="ECO:0000313" key="2">
    <source>
        <dbReference type="Proteomes" id="UP000501534"/>
    </source>
</evidence>